<keyword evidence="3" id="KW-0804">Transcription</keyword>
<gene>
    <name evidence="6" type="ORF">C6Y53_13855</name>
</gene>
<dbReference type="PANTHER" id="PTHR30055:SF234">
    <property type="entry name" value="HTH-TYPE TRANSCRIPTIONAL REGULATOR BETI"/>
    <property type="match status" value="1"/>
</dbReference>
<dbReference type="Gene3D" id="1.10.357.10">
    <property type="entry name" value="Tetracycline Repressor, domain 2"/>
    <property type="match status" value="1"/>
</dbReference>
<protein>
    <submittedName>
        <fullName evidence="6">TetR/AcrR family transcriptional regulator</fullName>
    </submittedName>
</protein>
<feature type="DNA-binding region" description="H-T-H motif" evidence="4">
    <location>
        <begin position="39"/>
        <end position="58"/>
    </location>
</feature>
<evidence type="ECO:0000256" key="4">
    <source>
        <dbReference type="PROSITE-ProRule" id="PRU00335"/>
    </source>
</evidence>
<dbReference type="EMBL" id="CP027665">
    <property type="protein sequence ID" value="AVO38669.1"/>
    <property type="molecule type" value="Genomic_DNA"/>
</dbReference>
<evidence type="ECO:0000259" key="5">
    <source>
        <dbReference type="PROSITE" id="PS50977"/>
    </source>
</evidence>
<name>A0A2S0MRZ7_9RHOB</name>
<dbReference type="PRINTS" id="PR00455">
    <property type="entry name" value="HTHTETR"/>
</dbReference>
<proteinExistence type="predicted"/>
<dbReference type="AlphaFoldDB" id="A0A2S0MRZ7"/>
<dbReference type="KEGG" id="thas:C6Y53_13855"/>
<sequence>MDVEFGDQAAHDPAARDKQAAILDAALAVFARYGFRRTAMADIAREAGMSRAALYLHYRNKEDIFRSLSAAFYDRAAQDVAAALEAEGPADAVLCAAFEAYGGAAFVALLSSPHGEELLDTKANSAADIAREGEARIVGLFAQWLERRGVDDPAETAVVILAAKHGLKSIITSPQDYRAKLSRLARLIGNGLGG</sequence>
<feature type="domain" description="HTH tetR-type" evidence="5">
    <location>
        <begin position="16"/>
        <end position="76"/>
    </location>
</feature>
<evidence type="ECO:0000256" key="3">
    <source>
        <dbReference type="ARBA" id="ARBA00023163"/>
    </source>
</evidence>
<evidence type="ECO:0000256" key="2">
    <source>
        <dbReference type="ARBA" id="ARBA00023125"/>
    </source>
</evidence>
<dbReference type="RefSeq" id="WP_106472980.1">
    <property type="nucleotide sequence ID" value="NZ_CP027665.1"/>
</dbReference>
<dbReference type="GO" id="GO:0000976">
    <property type="term" value="F:transcription cis-regulatory region binding"/>
    <property type="evidence" value="ECO:0007669"/>
    <property type="project" value="TreeGrafter"/>
</dbReference>
<evidence type="ECO:0000313" key="7">
    <source>
        <dbReference type="Proteomes" id="UP000237655"/>
    </source>
</evidence>
<dbReference type="InterPro" id="IPR009057">
    <property type="entry name" value="Homeodomain-like_sf"/>
</dbReference>
<dbReference type="PANTHER" id="PTHR30055">
    <property type="entry name" value="HTH-TYPE TRANSCRIPTIONAL REGULATOR RUTR"/>
    <property type="match status" value="1"/>
</dbReference>
<dbReference type="InterPro" id="IPR001647">
    <property type="entry name" value="HTH_TetR"/>
</dbReference>
<reference evidence="7" key="1">
    <citation type="submission" date="2018-03" db="EMBL/GenBank/DDBJ databases">
        <title>Genomic analysis of the strain SH-1 isolated from shrimp intestine.</title>
        <authorList>
            <person name="Kim Y.-S."/>
            <person name="Kim S.-E."/>
            <person name="Kim K.-H."/>
        </authorList>
    </citation>
    <scope>NUCLEOTIDE SEQUENCE [LARGE SCALE GENOMIC DNA]</scope>
    <source>
        <strain evidence="7">SH-1</strain>
    </source>
</reference>
<keyword evidence="1" id="KW-0805">Transcription regulation</keyword>
<dbReference type="GO" id="GO:0003700">
    <property type="term" value="F:DNA-binding transcription factor activity"/>
    <property type="evidence" value="ECO:0007669"/>
    <property type="project" value="TreeGrafter"/>
</dbReference>
<dbReference type="Proteomes" id="UP000237655">
    <property type="component" value="Chromosome"/>
</dbReference>
<accession>A0A2S0MRZ7</accession>
<dbReference type="InterPro" id="IPR050109">
    <property type="entry name" value="HTH-type_TetR-like_transc_reg"/>
</dbReference>
<organism evidence="6 7">
    <name type="scientific">Pukyongiella litopenaei</name>
    <dbReference type="NCBI Taxonomy" id="2605946"/>
    <lineage>
        <taxon>Bacteria</taxon>
        <taxon>Pseudomonadati</taxon>
        <taxon>Pseudomonadota</taxon>
        <taxon>Alphaproteobacteria</taxon>
        <taxon>Rhodobacterales</taxon>
        <taxon>Paracoccaceae</taxon>
        <taxon>Pukyongiella</taxon>
    </lineage>
</organism>
<dbReference type="Pfam" id="PF00440">
    <property type="entry name" value="TetR_N"/>
    <property type="match status" value="1"/>
</dbReference>
<evidence type="ECO:0000256" key="1">
    <source>
        <dbReference type="ARBA" id="ARBA00023015"/>
    </source>
</evidence>
<keyword evidence="7" id="KW-1185">Reference proteome</keyword>
<evidence type="ECO:0000313" key="6">
    <source>
        <dbReference type="EMBL" id="AVO38669.1"/>
    </source>
</evidence>
<dbReference type="PROSITE" id="PS50977">
    <property type="entry name" value="HTH_TETR_2"/>
    <property type="match status" value="1"/>
</dbReference>
<dbReference type="SUPFAM" id="SSF46689">
    <property type="entry name" value="Homeodomain-like"/>
    <property type="match status" value="1"/>
</dbReference>
<keyword evidence="2 4" id="KW-0238">DNA-binding</keyword>